<sequence>MKRIKRFLRKQNDEENCDTNIFGNGITAEEPHMNNNYETLNNHSLKYYHNLSTNVTVPETSIKSIPTIRVLHQMEPSSSYTQYPRSASHPEFIHRSSIWSAAVQEFEEPPQIHHHHHHHHPISCYHRPMECFCQSFLYQQWIPGRNQTYPQQQCSTIENLH</sequence>
<proteinExistence type="predicted"/>
<dbReference type="Proteomes" id="UP000050640">
    <property type="component" value="Unplaced"/>
</dbReference>
<keyword evidence="1" id="KW-1185">Reference proteome</keyword>
<evidence type="ECO:0000313" key="2">
    <source>
        <dbReference type="WBParaSite" id="EEL_0000259701-mRNA-1"/>
    </source>
</evidence>
<protein>
    <submittedName>
        <fullName evidence="2">Uncharacterized protein</fullName>
    </submittedName>
</protein>
<accession>A0A0R3RM87</accession>
<dbReference type="STRING" id="1147741.A0A0R3RM87"/>
<evidence type="ECO:0000313" key="1">
    <source>
        <dbReference type="Proteomes" id="UP000050640"/>
    </source>
</evidence>
<dbReference type="WBParaSite" id="EEL_0000259701-mRNA-1">
    <property type="protein sequence ID" value="EEL_0000259701-mRNA-1"/>
    <property type="gene ID" value="EEL_0000259701"/>
</dbReference>
<reference evidence="2" key="1">
    <citation type="submission" date="2017-02" db="UniProtKB">
        <authorList>
            <consortium name="WormBaseParasite"/>
        </authorList>
    </citation>
    <scope>IDENTIFICATION</scope>
</reference>
<dbReference type="AlphaFoldDB" id="A0A0R3RM87"/>
<organism evidence="1 2">
    <name type="scientific">Elaeophora elaphi</name>
    <dbReference type="NCBI Taxonomy" id="1147741"/>
    <lineage>
        <taxon>Eukaryota</taxon>
        <taxon>Metazoa</taxon>
        <taxon>Ecdysozoa</taxon>
        <taxon>Nematoda</taxon>
        <taxon>Chromadorea</taxon>
        <taxon>Rhabditida</taxon>
        <taxon>Spirurina</taxon>
        <taxon>Spiruromorpha</taxon>
        <taxon>Filarioidea</taxon>
        <taxon>Onchocercidae</taxon>
        <taxon>Elaeophora</taxon>
    </lineage>
</organism>
<name>A0A0R3RM87_9BILA</name>